<keyword evidence="3" id="KW-1185">Reference proteome</keyword>
<gene>
    <name evidence="2" type="ORF">WKW79_33465</name>
</gene>
<dbReference type="Proteomes" id="UP001367030">
    <property type="component" value="Unassembled WGS sequence"/>
</dbReference>
<accession>A0ABU8XIK4</accession>
<evidence type="ECO:0000313" key="2">
    <source>
        <dbReference type="EMBL" id="MEJ8859514.1"/>
    </source>
</evidence>
<evidence type="ECO:0008006" key="4">
    <source>
        <dbReference type="Google" id="ProtNLM"/>
    </source>
</evidence>
<evidence type="ECO:0000313" key="3">
    <source>
        <dbReference type="Proteomes" id="UP001367030"/>
    </source>
</evidence>
<evidence type="ECO:0000256" key="1">
    <source>
        <dbReference type="ARBA" id="ARBA00023172"/>
    </source>
</evidence>
<name>A0ABU8XIK4_9BURK</name>
<organism evidence="2 3">
    <name type="scientific">Variovorax robiniae</name>
    <dbReference type="NCBI Taxonomy" id="1836199"/>
    <lineage>
        <taxon>Bacteria</taxon>
        <taxon>Pseudomonadati</taxon>
        <taxon>Pseudomonadota</taxon>
        <taxon>Betaproteobacteria</taxon>
        <taxon>Burkholderiales</taxon>
        <taxon>Comamonadaceae</taxon>
        <taxon>Variovorax</taxon>
    </lineage>
</organism>
<proteinExistence type="predicted"/>
<dbReference type="InterPro" id="IPR011010">
    <property type="entry name" value="DNA_brk_join_enz"/>
</dbReference>
<comment type="caution">
    <text evidence="2">The sequence shown here is derived from an EMBL/GenBank/DDBJ whole genome shotgun (WGS) entry which is preliminary data.</text>
</comment>
<dbReference type="InterPro" id="IPR013762">
    <property type="entry name" value="Integrase-like_cat_sf"/>
</dbReference>
<keyword evidence="1" id="KW-0233">DNA recombination</keyword>
<sequence length="636" mass="71020">MRVSRSASQVPKVRGARPAQSAPIDHAWFLLDSTWHDTVWVFKPTNVLEEARPVQLHWNFTLAGGRCFTDDRYAPLLESSRQLIALIRSRSLSTGLAQRASTVAGYFMYLRELLRWMDQAGFTRFADLDAKALLQFQRSLVERPGIARAALAPATVQKHLYLFTYLYRFRSELDDGLRIDPFPGRSHGEVAGVRDAEIRHWPYTPDGVAVALVQGAIDLLVDGASHILRARQVYAEAMASATQHGYGVDACTNAATRALQQAGIELPGTAQPVRTVDDLARLIDMLYAACFVVISYLVGPRASEILHLDAGCVQQRGDGAILVIVGTIFKRQAEYSGRPHEWVAPPPAVHAISVLEALSAGHRAQAGRARLWLRRRQSSGATEWQKVCPGPLVLPSAMRIRFLLQRFAAWLDLPLHQDKPWRLTTHQGRKTFARFAALRDGSALFALAQHLGHRERAVTDHGYSGSDYRLNEEIESGILEQSAAAWEHMLAAPGLGGRAGAEIMVKRPRFRGARLKQDIKSYARLLVDAGLVLGVCDWGFCVYREEHSACLGNAIGPNPARREPSTCSRCRNFAVSVQHRPYWVEQVHRHEELLNEPALPLQTLRIVRERLDEARSLIHAIDEVSKEGKHGQRIHR</sequence>
<reference evidence="2 3" key="1">
    <citation type="submission" date="2024-03" db="EMBL/GenBank/DDBJ databases">
        <title>Novel species of the genus Variovorax.</title>
        <authorList>
            <person name="Liu Q."/>
            <person name="Xin Y.-H."/>
        </authorList>
    </citation>
    <scope>NUCLEOTIDE SEQUENCE [LARGE SCALE GENOMIC DNA]</scope>
    <source>
        <strain evidence="2 3">KACC 18901</strain>
    </source>
</reference>
<dbReference type="RefSeq" id="WP_340339552.1">
    <property type="nucleotide sequence ID" value="NZ_JBBKZS010000030.1"/>
</dbReference>
<protein>
    <recommendedName>
        <fullName evidence="4">Integrase</fullName>
    </recommendedName>
</protein>
<dbReference type="Gene3D" id="1.10.443.10">
    <property type="entry name" value="Intergrase catalytic core"/>
    <property type="match status" value="1"/>
</dbReference>
<dbReference type="EMBL" id="JBBKZS010000030">
    <property type="protein sequence ID" value="MEJ8859514.1"/>
    <property type="molecule type" value="Genomic_DNA"/>
</dbReference>
<dbReference type="SUPFAM" id="SSF56349">
    <property type="entry name" value="DNA breaking-rejoining enzymes"/>
    <property type="match status" value="1"/>
</dbReference>